<evidence type="ECO:0000256" key="3">
    <source>
        <dbReference type="ARBA" id="ARBA00022475"/>
    </source>
</evidence>
<keyword evidence="3 8" id="KW-1003">Cell membrane</keyword>
<dbReference type="Gene3D" id="3.40.50.300">
    <property type="entry name" value="P-loop containing nucleotide triphosphate hydrolases"/>
    <property type="match status" value="1"/>
</dbReference>
<evidence type="ECO:0000313" key="11">
    <source>
        <dbReference type="Proteomes" id="UP000244884"/>
    </source>
</evidence>
<evidence type="ECO:0000256" key="1">
    <source>
        <dbReference type="ARBA" id="ARBA00006526"/>
    </source>
</evidence>
<dbReference type="PROSITE" id="PS00211">
    <property type="entry name" value="ABC_TRANSPORTER_1"/>
    <property type="match status" value="1"/>
</dbReference>
<comment type="similarity">
    <text evidence="8">Belongs to the ABC transporter superfamily. Lipoprotein translocase (TC 3.A.1.125) family.</text>
</comment>
<dbReference type="SUPFAM" id="SSF52540">
    <property type="entry name" value="P-loop containing nucleoside triphosphate hydrolases"/>
    <property type="match status" value="1"/>
</dbReference>
<dbReference type="InterPro" id="IPR003593">
    <property type="entry name" value="AAA+_ATPase"/>
</dbReference>
<dbReference type="InterPro" id="IPR011924">
    <property type="entry name" value="LolD_lipo_ATP-bd"/>
</dbReference>
<dbReference type="OrthoDB" id="9801477at2"/>
<evidence type="ECO:0000256" key="5">
    <source>
        <dbReference type="ARBA" id="ARBA00022840"/>
    </source>
</evidence>
<evidence type="ECO:0000256" key="6">
    <source>
        <dbReference type="ARBA" id="ARBA00022967"/>
    </source>
</evidence>
<evidence type="ECO:0000313" key="10">
    <source>
        <dbReference type="EMBL" id="AWH90493.1"/>
    </source>
</evidence>
<evidence type="ECO:0000256" key="8">
    <source>
        <dbReference type="RuleBase" id="RU367068"/>
    </source>
</evidence>
<dbReference type="EMBL" id="CP029161">
    <property type="protein sequence ID" value="AWH90493.1"/>
    <property type="molecule type" value="Genomic_DNA"/>
</dbReference>
<dbReference type="CDD" id="cd03255">
    <property type="entry name" value="ABC_MJ0796_LolCDE_FtsE"/>
    <property type="match status" value="1"/>
</dbReference>
<dbReference type="GO" id="GO:0016887">
    <property type="term" value="F:ATP hydrolysis activity"/>
    <property type="evidence" value="ECO:0007669"/>
    <property type="project" value="InterPro"/>
</dbReference>
<comment type="function">
    <text evidence="8">Part of the ABC transporter complex LolCDE involved in the translocation of mature outer membrane-directed lipoproteins, from the inner membrane to the periplasmic chaperone, LolA. Responsible for the formation of the LolA-lipoprotein complex in an ATP-dependent manner.</text>
</comment>
<comment type="subunit">
    <text evidence="8">The complex is composed of two ATP-binding proteins (LolD) and two transmembrane proteins (LolC and LolE).</text>
</comment>
<dbReference type="InterPro" id="IPR003439">
    <property type="entry name" value="ABC_transporter-like_ATP-bd"/>
</dbReference>
<gene>
    <name evidence="8 10" type="primary">lolD</name>
    <name evidence="10" type="ORF">DD681_01555</name>
</gene>
<dbReference type="Pfam" id="PF00005">
    <property type="entry name" value="ABC_tran"/>
    <property type="match status" value="1"/>
</dbReference>
<dbReference type="PANTHER" id="PTHR42798">
    <property type="entry name" value="LIPOPROTEIN-RELEASING SYSTEM ATP-BINDING PROTEIN LOLD"/>
    <property type="match status" value="1"/>
</dbReference>
<dbReference type="EC" id="7.6.2.-" evidence="8"/>
<dbReference type="AlphaFoldDB" id="A0A2U8DFI4"/>
<proteinExistence type="inferred from homology"/>
<keyword evidence="5 8" id="KW-0067">ATP-binding</keyword>
<dbReference type="PROSITE" id="PS50893">
    <property type="entry name" value="ABC_TRANSPORTER_2"/>
    <property type="match status" value="1"/>
</dbReference>
<comment type="similarity">
    <text evidence="1">Belongs to the ABC transporter superfamily. Drug exporter-2 (TC 3.A.1.117) family.</text>
</comment>
<evidence type="ECO:0000256" key="4">
    <source>
        <dbReference type="ARBA" id="ARBA00022741"/>
    </source>
</evidence>
<dbReference type="SMART" id="SM00382">
    <property type="entry name" value="AAA"/>
    <property type="match status" value="1"/>
</dbReference>
<dbReference type="InterPro" id="IPR017911">
    <property type="entry name" value="MacB-like_ATP-bd"/>
</dbReference>
<evidence type="ECO:0000259" key="9">
    <source>
        <dbReference type="PROSITE" id="PS50893"/>
    </source>
</evidence>
<dbReference type="GO" id="GO:0044873">
    <property type="term" value="P:lipoprotein localization to membrane"/>
    <property type="evidence" value="ECO:0007669"/>
    <property type="project" value="UniProtKB-UniRule"/>
</dbReference>
<keyword evidence="6 8" id="KW-1278">Translocase</keyword>
<dbReference type="PANTHER" id="PTHR42798:SF7">
    <property type="entry name" value="ALPHA-D-RIBOSE 1-METHYLPHOSPHONATE 5-TRIPHOSPHATE SYNTHASE SUBUNIT PHNL"/>
    <property type="match status" value="1"/>
</dbReference>
<dbReference type="InterPro" id="IPR027417">
    <property type="entry name" value="P-loop_NTPase"/>
</dbReference>
<evidence type="ECO:0000256" key="2">
    <source>
        <dbReference type="ARBA" id="ARBA00022448"/>
    </source>
</evidence>
<keyword evidence="2 8" id="KW-0813">Transport</keyword>
<dbReference type="NCBIfam" id="TIGR02211">
    <property type="entry name" value="LolD_lipo_ex"/>
    <property type="match status" value="1"/>
</dbReference>
<protein>
    <recommendedName>
        <fullName evidence="8">Lipoprotein-releasing system ATP-binding protein LolD</fullName>
        <ecNumber evidence="8">7.6.2.-</ecNumber>
    </recommendedName>
</protein>
<dbReference type="GO" id="GO:0005524">
    <property type="term" value="F:ATP binding"/>
    <property type="evidence" value="ECO:0007669"/>
    <property type="project" value="UniProtKB-UniRule"/>
</dbReference>
<keyword evidence="8" id="KW-0997">Cell inner membrane</keyword>
<keyword evidence="4 8" id="KW-0547">Nucleotide-binding</keyword>
<dbReference type="InterPro" id="IPR017871">
    <property type="entry name" value="ABC_transporter-like_CS"/>
</dbReference>
<sequence>MNNIILQGINLTKFFYSQGKIVYILKNISFKINQGDIAIITGKSGSGKSTLLHIISGLDCPNFGEVLFNGISLNSISSNEMARLRRSKIGFIYQFHHLLLDFNVFENVAMPLLINNKSIKESKEIVFEILKKVNLEKKINKYPSELSGGERQRVAIARALVHQPTLIIADEPTSNLDQYNTDVIFDIIFELNSTLKTSFVIVTHNSCYIKQSSILFQIKNSQLFNEKIK</sequence>
<organism evidence="10 11">
    <name type="scientific">Buchnera aphidicola</name>
    <name type="common">Melanaphis sacchari</name>
    <dbReference type="NCBI Taxonomy" id="2173854"/>
    <lineage>
        <taxon>Bacteria</taxon>
        <taxon>Pseudomonadati</taxon>
        <taxon>Pseudomonadota</taxon>
        <taxon>Gammaproteobacteria</taxon>
        <taxon>Enterobacterales</taxon>
        <taxon>Erwiniaceae</taxon>
        <taxon>Buchnera</taxon>
    </lineage>
</organism>
<dbReference type="Proteomes" id="UP000244884">
    <property type="component" value="Chromosome"/>
</dbReference>
<feature type="domain" description="ABC transporter" evidence="9">
    <location>
        <begin position="6"/>
        <end position="228"/>
    </location>
</feature>
<name>A0A2U8DFI4_9GAMM</name>
<keyword evidence="7 8" id="KW-0472">Membrane</keyword>
<reference evidence="10 11" key="1">
    <citation type="submission" date="2018-04" db="EMBL/GenBank/DDBJ databases">
        <title>Genome sequence of Buchnera aphidicola from Melaphis sacchari.</title>
        <authorList>
            <person name="Geib S.M."/>
            <person name="Palmer N.A."/>
            <person name="Sattler S.E."/>
            <person name="Sarath G."/>
        </authorList>
    </citation>
    <scope>NUCLEOTIDE SEQUENCE [LARGE SCALE GENOMIC DNA]</scope>
    <source>
        <strain evidence="10 11">LSU</strain>
    </source>
</reference>
<dbReference type="GO" id="GO:0005886">
    <property type="term" value="C:plasma membrane"/>
    <property type="evidence" value="ECO:0007669"/>
    <property type="project" value="UniProtKB-SubCell"/>
</dbReference>
<dbReference type="RefSeq" id="WP_158341266.1">
    <property type="nucleotide sequence ID" value="NZ_CP029161.1"/>
</dbReference>
<evidence type="ECO:0000256" key="7">
    <source>
        <dbReference type="ARBA" id="ARBA00023136"/>
    </source>
</evidence>
<comment type="subcellular location">
    <subcellularLocation>
        <location evidence="8">Cell inner membrane</location>
        <topology evidence="8">Peripheral membrane protein</topology>
    </subcellularLocation>
</comment>
<accession>A0A2U8DFI4</accession>
<keyword evidence="10" id="KW-0449">Lipoprotein</keyword>